<dbReference type="PROSITE" id="PS50090">
    <property type="entry name" value="MYB_LIKE"/>
    <property type="match status" value="1"/>
</dbReference>
<dbReference type="EMBL" id="JAGTJQ010000011">
    <property type="protein sequence ID" value="KAH7018483.1"/>
    <property type="molecule type" value="Genomic_DNA"/>
</dbReference>
<dbReference type="CDD" id="cd00167">
    <property type="entry name" value="SANT"/>
    <property type="match status" value="1"/>
</dbReference>
<accession>A0A9P9BJT8</accession>
<keyword evidence="4" id="KW-1185">Reference proteome</keyword>
<dbReference type="SUPFAM" id="SSF46689">
    <property type="entry name" value="Homeodomain-like"/>
    <property type="match status" value="1"/>
</dbReference>
<reference evidence="3" key="1">
    <citation type="journal article" date="2021" name="Nat. Commun.">
        <title>Genetic determinants of endophytism in the Arabidopsis root mycobiome.</title>
        <authorList>
            <person name="Mesny F."/>
            <person name="Miyauchi S."/>
            <person name="Thiergart T."/>
            <person name="Pickel B."/>
            <person name="Atanasova L."/>
            <person name="Karlsson M."/>
            <person name="Huettel B."/>
            <person name="Barry K.W."/>
            <person name="Haridas S."/>
            <person name="Chen C."/>
            <person name="Bauer D."/>
            <person name="Andreopoulos W."/>
            <person name="Pangilinan J."/>
            <person name="LaButti K."/>
            <person name="Riley R."/>
            <person name="Lipzen A."/>
            <person name="Clum A."/>
            <person name="Drula E."/>
            <person name="Henrissat B."/>
            <person name="Kohler A."/>
            <person name="Grigoriev I.V."/>
            <person name="Martin F.M."/>
            <person name="Hacquard S."/>
        </authorList>
    </citation>
    <scope>NUCLEOTIDE SEQUENCE</scope>
    <source>
        <strain evidence="3">MPI-CAGE-CH-0230</strain>
    </source>
</reference>
<dbReference type="Gene3D" id="1.10.10.60">
    <property type="entry name" value="Homeodomain-like"/>
    <property type="match status" value="1"/>
</dbReference>
<gene>
    <name evidence="3" type="ORF">B0I36DRAFT_39778</name>
</gene>
<feature type="region of interest" description="Disordered" evidence="1">
    <location>
        <begin position="232"/>
        <end position="268"/>
    </location>
</feature>
<dbReference type="Pfam" id="PF13921">
    <property type="entry name" value="Myb_DNA-bind_6"/>
    <property type="match status" value="1"/>
</dbReference>
<dbReference type="AlphaFoldDB" id="A0A9P9BJT8"/>
<evidence type="ECO:0000313" key="4">
    <source>
        <dbReference type="Proteomes" id="UP000756346"/>
    </source>
</evidence>
<dbReference type="InterPro" id="IPR009057">
    <property type="entry name" value="Homeodomain-like_sf"/>
</dbReference>
<dbReference type="InterPro" id="IPR001005">
    <property type="entry name" value="SANT/Myb"/>
</dbReference>
<organism evidence="3 4">
    <name type="scientific">Microdochium trichocladiopsis</name>
    <dbReference type="NCBI Taxonomy" id="1682393"/>
    <lineage>
        <taxon>Eukaryota</taxon>
        <taxon>Fungi</taxon>
        <taxon>Dikarya</taxon>
        <taxon>Ascomycota</taxon>
        <taxon>Pezizomycotina</taxon>
        <taxon>Sordariomycetes</taxon>
        <taxon>Xylariomycetidae</taxon>
        <taxon>Xylariales</taxon>
        <taxon>Microdochiaceae</taxon>
        <taxon>Microdochium</taxon>
    </lineage>
</organism>
<sequence length="366" mass="39700">MNMPKHTRSSSQAHSRYTNSMPVSLAPTAPLPIYNNSRVTMPMSTAAYYPTMSSTTATQPSLTTEDYDSYSAALPVSQPPMPHRASSGAWTPLDDQNLLGARQQGLNWSQIHINYFPNKSPNACRKRHERLMERKGADDWDQRRLEQLAKEYMSMRKEIWQGLAAKTGERWNVVEQMCMTNGLKNLQSASRSASRRERLESGQSGIHGYDDDDSGISGIGLTPIDDLDLSYSSPAASSHSSGSHHGGSTTSSSASSLGGHHHHQHPQHANSYGISLHQSHMPMHAYPHHAYTGSAGGGAAMSSSYSSTHSSNPAITYSTHDNGATYMATGGGGSSRQQRLSSADMGIESIINRPGHHRMHHGGSGM</sequence>
<feature type="compositionally biased region" description="Low complexity" evidence="1">
    <location>
        <begin position="232"/>
        <end position="258"/>
    </location>
</feature>
<feature type="domain" description="Myb-like" evidence="2">
    <location>
        <begin position="82"/>
        <end position="132"/>
    </location>
</feature>
<comment type="caution">
    <text evidence="3">The sequence shown here is derived from an EMBL/GenBank/DDBJ whole genome shotgun (WGS) entry which is preliminary data.</text>
</comment>
<dbReference type="RefSeq" id="XP_046006750.1">
    <property type="nucleotide sequence ID" value="XM_046161592.1"/>
</dbReference>
<evidence type="ECO:0000313" key="3">
    <source>
        <dbReference type="EMBL" id="KAH7018483.1"/>
    </source>
</evidence>
<evidence type="ECO:0000256" key="1">
    <source>
        <dbReference type="SAM" id="MobiDB-lite"/>
    </source>
</evidence>
<protein>
    <recommendedName>
        <fullName evidence="2">Myb-like domain-containing protein</fullName>
    </recommendedName>
</protein>
<dbReference type="OrthoDB" id="4151352at2759"/>
<evidence type="ECO:0000259" key="2">
    <source>
        <dbReference type="PROSITE" id="PS50090"/>
    </source>
</evidence>
<dbReference type="Proteomes" id="UP000756346">
    <property type="component" value="Unassembled WGS sequence"/>
</dbReference>
<proteinExistence type="predicted"/>
<feature type="region of interest" description="Disordered" evidence="1">
    <location>
        <begin position="186"/>
        <end position="217"/>
    </location>
</feature>
<name>A0A9P9BJT8_9PEZI</name>
<dbReference type="GeneID" id="70191138"/>